<dbReference type="HOGENOM" id="CLU_095764_0_0_1"/>
<dbReference type="VEuPathDB" id="FungiDB:MELLADRAFT_91299"/>
<keyword evidence="2" id="KW-1185">Reference proteome</keyword>
<accession>F4RYJ1</accession>
<dbReference type="GeneID" id="18935856"/>
<organism evidence="2">
    <name type="scientific">Melampsora larici-populina (strain 98AG31 / pathotype 3-4-7)</name>
    <name type="common">Poplar leaf rust fungus</name>
    <dbReference type="NCBI Taxonomy" id="747676"/>
    <lineage>
        <taxon>Eukaryota</taxon>
        <taxon>Fungi</taxon>
        <taxon>Dikarya</taxon>
        <taxon>Basidiomycota</taxon>
        <taxon>Pucciniomycotina</taxon>
        <taxon>Pucciniomycetes</taxon>
        <taxon>Pucciniales</taxon>
        <taxon>Melampsoraceae</taxon>
        <taxon>Melampsora</taxon>
    </lineage>
</organism>
<dbReference type="RefSeq" id="XP_007414258.1">
    <property type="nucleotide sequence ID" value="XM_007414196.1"/>
</dbReference>
<evidence type="ECO:0000313" key="1">
    <source>
        <dbReference type="EMBL" id="EGG02569.1"/>
    </source>
</evidence>
<sequence>MSYAQVQSYVFLPKYILDYVVGDDKPRIDPDLFITKANPSQIVEVIVAFYPHLQLTENACHDHELLLKIFIEMVAPCLSNLVSSFDREKNYVQALFEAPIYTPSQSTRWVNSAADIDTKRIGDFEAYVLQNFKNGNYRLAAKQSNLQFLRKYKFLKKEEIEEIMHVETEANEALHEILHLVQDSHELIESIQLRLHQPKLSQIECEDFEEHLRSANTSLKSRQVMFNTAVQNVGFINAFIKHHKDILVKHQLNPST</sequence>
<dbReference type="AlphaFoldDB" id="F4RYJ1"/>
<name>F4RYJ1_MELLP</name>
<proteinExistence type="predicted"/>
<dbReference type="EMBL" id="GL883130">
    <property type="protein sequence ID" value="EGG02569.1"/>
    <property type="molecule type" value="Genomic_DNA"/>
</dbReference>
<protein>
    <submittedName>
        <fullName evidence="1">Uncharacterized protein</fullName>
    </submittedName>
</protein>
<reference evidence="2" key="1">
    <citation type="journal article" date="2011" name="Proc. Natl. Acad. Sci. U.S.A.">
        <title>Obligate biotrophy features unraveled by the genomic analysis of rust fungi.</title>
        <authorList>
            <person name="Duplessis S."/>
            <person name="Cuomo C.A."/>
            <person name="Lin Y.-C."/>
            <person name="Aerts A."/>
            <person name="Tisserant E."/>
            <person name="Veneault-Fourrey C."/>
            <person name="Joly D.L."/>
            <person name="Hacquard S."/>
            <person name="Amselem J."/>
            <person name="Cantarel B.L."/>
            <person name="Chiu R."/>
            <person name="Coutinho P.M."/>
            <person name="Feau N."/>
            <person name="Field M."/>
            <person name="Frey P."/>
            <person name="Gelhaye E."/>
            <person name="Goldberg J."/>
            <person name="Grabherr M.G."/>
            <person name="Kodira C.D."/>
            <person name="Kohler A."/>
            <person name="Kuees U."/>
            <person name="Lindquist E.A."/>
            <person name="Lucas S.M."/>
            <person name="Mago R."/>
            <person name="Mauceli E."/>
            <person name="Morin E."/>
            <person name="Murat C."/>
            <person name="Pangilinan J.L."/>
            <person name="Park R."/>
            <person name="Pearson M."/>
            <person name="Quesneville H."/>
            <person name="Rouhier N."/>
            <person name="Sakthikumar S."/>
            <person name="Salamov A.A."/>
            <person name="Schmutz J."/>
            <person name="Selles B."/>
            <person name="Shapiro H."/>
            <person name="Tanguay P."/>
            <person name="Tuskan G.A."/>
            <person name="Henrissat B."/>
            <person name="Van de Peer Y."/>
            <person name="Rouze P."/>
            <person name="Ellis J.G."/>
            <person name="Dodds P.N."/>
            <person name="Schein J.E."/>
            <person name="Zhong S."/>
            <person name="Hamelin R.C."/>
            <person name="Grigoriev I.V."/>
            <person name="Szabo L.J."/>
            <person name="Martin F."/>
        </authorList>
    </citation>
    <scope>NUCLEOTIDE SEQUENCE [LARGE SCALE GENOMIC DNA]</scope>
    <source>
        <strain evidence="2">98AG31 / pathotype 3-4-7</strain>
    </source>
</reference>
<dbReference type="KEGG" id="mlr:MELLADRAFT_91299"/>
<dbReference type="InParanoid" id="F4RYJ1"/>
<evidence type="ECO:0000313" key="2">
    <source>
        <dbReference type="Proteomes" id="UP000001072"/>
    </source>
</evidence>
<dbReference type="Proteomes" id="UP000001072">
    <property type="component" value="Unassembled WGS sequence"/>
</dbReference>
<gene>
    <name evidence="1" type="ORF">MELLADRAFT_91299</name>
</gene>